<reference evidence="1" key="1">
    <citation type="submission" date="2018-05" db="EMBL/GenBank/DDBJ databases">
        <authorList>
            <person name="Lanie J.A."/>
            <person name="Ng W.-L."/>
            <person name="Kazmierczak K.M."/>
            <person name="Andrzejewski T.M."/>
            <person name="Davidsen T.M."/>
            <person name="Wayne K.J."/>
            <person name="Tettelin H."/>
            <person name="Glass J.I."/>
            <person name="Rusch D."/>
            <person name="Podicherti R."/>
            <person name="Tsui H.-C.T."/>
            <person name="Winkler M.E."/>
        </authorList>
    </citation>
    <scope>NUCLEOTIDE SEQUENCE</scope>
</reference>
<dbReference type="EMBL" id="UINC01197594">
    <property type="protein sequence ID" value="SVE15162.1"/>
    <property type="molecule type" value="Genomic_DNA"/>
</dbReference>
<sequence length="47" mass="5038">MTAGTGLLYRPNMAGRRVEYSDHRSGDLTVLFLGYVINAGHLANSAA</sequence>
<name>A0A383B580_9ZZZZ</name>
<evidence type="ECO:0000313" key="1">
    <source>
        <dbReference type="EMBL" id="SVE15162.1"/>
    </source>
</evidence>
<feature type="non-terminal residue" evidence="1">
    <location>
        <position position="47"/>
    </location>
</feature>
<organism evidence="1">
    <name type="scientific">marine metagenome</name>
    <dbReference type="NCBI Taxonomy" id="408172"/>
    <lineage>
        <taxon>unclassified sequences</taxon>
        <taxon>metagenomes</taxon>
        <taxon>ecological metagenomes</taxon>
    </lineage>
</organism>
<proteinExistence type="predicted"/>
<dbReference type="AlphaFoldDB" id="A0A383B580"/>
<gene>
    <name evidence="1" type="ORF">METZ01_LOCUS468016</name>
</gene>
<protein>
    <submittedName>
        <fullName evidence="1">Uncharacterized protein</fullName>
    </submittedName>
</protein>
<accession>A0A383B580</accession>